<dbReference type="Proteomes" id="UP000183447">
    <property type="component" value="Unassembled WGS sequence"/>
</dbReference>
<reference evidence="2 3" key="1">
    <citation type="submission" date="2016-11" db="EMBL/GenBank/DDBJ databases">
        <authorList>
            <person name="Jaros S."/>
            <person name="Januszkiewicz K."/>
            <person name="Wedrychowicz H."/>
        </authorList>
    </citation>
    <scope>NUCLEOTIDE SEQUENCE [LARGE SCALE GENOMIC DNA]</scope>
    <source>
        <strain evidence="2 3">ATCC 23634</strain>
    </source>
</reference>
<feature type="transmembrane region" description="Helical" evidence="1">
    <location>
        <begin position="81"/>
        <end position="101"/>
    </location>
</feature>
<keyword evidence="3" id="KW-1185">Reference proteome</keyword>
<dbReference type="InterPro" id="IPR049713">
    <property type="entry name" value="Pr6Pr-like"/>
</dbReference>
<sequence>MGAGRVVALSGCLLGLALLVLQFSLTIPARLALDDDLPGALGFFFSFFTILSNMALVAAYGSEVTDWRWLSWFRRPETRGMLAAAIAMVMIFYHFVLAPIWDPQGLFKVADIGLHYVTPTLFIVWWIGFNRHGTLRLQDLPMMLLPTFVYFLYAMARGALVGAYPYPILEADRLGYGQVGLNALMMVVFLSVLSLIVIGLDRLMGKRVPA</sequence>
<feature type="transmembrane region" description="Helical" evidence="1">
    <location>
        <begin position="179"/>
        <end position="200"/>
    </location>
</feature>
<feature type="transmembrane region" description="Helical" evidence="1">
    <location>
        <begin position="113"/>
        <end position="130"/>
    </location>
</feature>
<protein>
    <recommendedName>
        <fullName evidence="4">FAR-17a/AIG1-like protein</fullName>
    </recommendedName>
</protein>
<dbReference type="NCBIfam" id="NF038065">
    <property type="entry name" value="Pr6Pr"/>
    <property type="match status" value="1"/>
</dbReference>
<dbReference type="EMBL" id="FPKU01000001">
    <property type="protein sequence ID" value="SFZ80964.1"/>
    <property type="molecule type" value="Genomic_DNA"/>
</dbReference>
<dbReference type="OrthoDB" id="9809977at2"/>
<feature type="transmembrane region" description="Helical" evidence="1">
    <location>
        <begin position="142"/>
        <end position="167"/>
    </location>
</feature>
<keyword evidence="1" id="KW-0812">Transmembrane</keyword>
<dbReference type="AlphaFoldDB" id="A0A1K2HSJ6"/>
<organism evidence="2 3">
    <name type="scientific">Devosia enhydra</name>
    <dbReference type="NCBI Taxonomy" id="665118"/>
    <lineage>
        <taxon>Bacteria</taxon>
        <taxon>Pseudomonadati</taxon>
        <taxon>Pseudomonadota</taxon>
        <taxon>Alphaproteobacteria</taxon>
        <taxon>Hyphomicrobiales</taxon>
        <taxon>Devosiaceae</taxon>
        <taxon>Devosia</taxon>
    </lineage>
</organism>
<evidence type="ECO:0000313" key="3">
    <source>
        <dbReference type="Proteomes" id="UP000183447"/>
    </source>
</evidence>
<feature type="transmembrane region" description="Helical" evidence="1">
    <location>
        <begin position="42"/>
        <end position="60"/>
    </location>
</feature>
<proteinExistence type="predicted"/>
<keyword evidence="1" id="KW-0472">Membrane</keyword>
<accession>A0A1K2HSJ6</accession>
<evidence type="ECO:0000256" key="1">
    <source>
        <dbReference type="SAM" id="Phobius"/>
    </source>
</evidence>
<dbReference type="RefSeq" id="WP_143145609.1">
    <property type="nucleotide sequence ID" value="NZ_FPKU01000001.1"/>
</dbReference>
<evidence type="ECO:0000313" key="2">
    <source>
        <dbReference type="EMBL" id="SFZ80964.1"/>
    </source>
</evidence>
<name>A0A1K2HSJ6_9HYPH</name>
<gene>
    <name evidence="2" type="ORF">SAMN02983003_0232</name>
</gene>
<dbReference type="STRING" id="665118.SAMN02983003_0232"/>
<evidence type="ECO:0008006" key="4">
    <source>
        <dbReference type="Google" id="ProtNLM"/>
    </source>
</evidence>
<keyword evidence="1" id="KW-1133">Transmembrane helix</keyword>